<evidence type="ECO:0000313" key="1">
    <source>
        <dbReference type="EMBL" id="BBH38953.1"/>
    </source>
</evidence>
<sequence length="53" mass="6299">METIMEIKNIKQKARNLIDKLPEILHGMICSEDYQKAQERTTKAQRTQRFSHP</sequence>
<proteinExistence type="predicted"/>
<name>A0A3G9JE87_MICVR</name>
<dbReference type="KEGG" id="mvz:myaer102_14690"/>
<protein>
    <submittedName>
        <fullName evidence="1">Uncharacterized protein</fullName>
    </submittedName>
</protein>
<dbReference type="EMBL" id="AP019314">
    <property type="protein sequence ID" value="BBH38953.1"/>
    <property type="molecule type" value="Genomic_DNA"/>
</dbReference>
<dbReference type="Proteomes" id="UP000278152">
    <property type="component" value="Chromosome"/>
</dbReference>
<gene>
    <name evidence="1" type="ORF">myaer102_14690</name>
</gene>
<reference evidence="1 2" key="1">
    <citation type="submission" date="2018-11" db="EMBL/GenBank/DDBJ databases">
        <title>Complete genome sequence of Microcystis aeruginosa NIES-102.</title>
        <authorList>
            <person name="Yamaguchi H."/>
            <person name="Suzuki S."/>
            <person name="Kawachi M."/>
        </authorList>
    </citation>
    <scope>NUCLEOTIDE SEQUENCE [LARGE SCALE GENOMIC DNA]</scope>
    <source>
        <strain evidence="1 2">NIES-102</strain>
    </source>
</reference>
<organism evidence="1 2">
    <name type="scientific">Microcystis viridis NIES-102</name>
    <dbReference type="NCBI Taxonomy" id="213615"/>
    <lineage>
        <taxon>Bacteria</taxon>
        <taxon>Bacillati</taxon>
        <taxon>Cyanobacteriota</taxon>
        <taxon>Cyanophyceae</taxon>
        <taxon>Oscillatoriophycideae</taxon>
        <taxon>Chroococcales</taxon>
        <taxon>Microcystaceae</taxon>
        <taxon>Microcystis</taxon>
    </lineage>
</organism>
<accession>A0A3G9JE87</accession>
<evidence type="ECO:0000313" key="2">
    <source>
        <dbReference type="Proteomes" id="UP000278152"/>
    </source>
</evidence>
<dbReference type="AlphaFoldDB" id="A0A3G9JE87"/>